<gene>
    <name evidence="2" type="ORF">Cadr_000019027</name>
</gene>
<reference evidence="2 3" key="1">
    <citation type="journal article" date="2019" name="Mol. Ecol. Resour.">
        <title>Improving Illumina assemblies with Hi-C and long reads: an example with the North African dromedary.</title>
        <authorList>
            <person name="Elbers J.P."/>
            <person name="Rogers M.F."/>
            <person name="Perelman P.L."/>
            <person name="Proskuryakova A.A."/>
            <person name="Serdyukova N.A."/>
            <person name="Johnson W.E."/>
            <person name="Horin P."/>
            <person name="Corander J."/>
            <person name="Murphy D."/>
            <person name="Burger P.A."/>
        </authorList>
    </citation>
    <scope>NUCLEOTIDE SEQUENCE [LARGE SCALE GENOMIC DNA]</scope>
    <source>
        <strain evidence="2">Drom800</strain>
        <tissue evidence="2">Blood</tissue>
    </source>
</reference>
<dbReference type="EMBL" id="JWIN03000016">
    <property type="protein sequence ID" value="KAB1265931.1"/>
    <property type="molecule type" value="Genomic_DNA"/>
</dbReference>
<name>A0A5N4D480_CAMDR</name>
<accession>A0A5N4D480</accession>
<dbReference type="AlphaFoldDB" id="A0A5N4D480"/>
<feature type="compositionally biased region" description="Pro residues" evidence="1">
    <location>
        <begin position="76"/>
        <end position="85"/>
    </location>
</feature>
<keyword evidence="3" id="KW-1185">Reference proteome</keyword>
<feature type="non-terminal residue" evidence="2">
    <location>
        <position position="1"/>
    </location>
</feature>
<organism evidence="2 3">
    <name type="scientific">Camelus dromedarius</name>
    <name type="common">Dromedary</name>
    <name type="synonym">Arabian camel</name>
    <dbReference type="NCBI Taxonomy" id="9838"/>
    <lineage>
        <taxon>Eukaryota</taxon>
        <taxon>Metazoa</taxon>
        <taxon>Chordata</taxon>
        <taxon>Craniata</taxon>
        <taxon>Vertebrata</taxon>
        <taxon>Euteleostomi</taxon>
        <taxon>Mammalia</taxon>
        <taxon>Eutheria</taxon>
        <taxon>Laurasiatheria</taxon>
        <taxon>Artiodactyla</taxon>
        <taxon>Tylopoda</taxon>
        <taxon>Camelidae</taxon>
        <taxon>Camelus</taxon>
    </lineage>
</organism>
<protein>
    <submittedName>
        <fullName evidence="2">Smoothelin-like protein 2</fullName>
    </submittedName>
</protein>
<feature type="region of interest" description="Disordered" evidence="1">
    <location>
        <begin position="63"/>
        <end position="85"/>
    </location>
</feature>
<dbReference type="Proteomes" id="UP000299084">
    <property type="component" value="Unassembled WGS sequence"/>
</dbReference>
<evidence type="ECO:0000313" key="2">
    <source>
        <dbReference type="EMBL" id="KAB1265931.1"/>
    </source>
</evidence>
<sequence length="85" mass="9085">GGTSPPVSLSLRCKKFQAKMPHGERDPGKAEASQSFGVASASSIKQILLEWCRANIGYQVRQAGPAVGPLQRPQWTSPPYPALVP</sequence>
<comment type="caution">
    <text evidence="2">The sequence shown here is derived from an EMBL/GenBank/DDBJ whole genome shotgun (WGS) entry which is preliminary data.</text>
</comment>
<evidence type="ECO:0000256" key="1">
    <source>
        <dbReference type="SAM" id="MobiDB-lite"/>
    </source>
</evidence>
<evidence type="ECO:0000313" key="3">
    <source>
        <dbReference type="Proteomes" id="UP000299084"/>
    </source>
</evidence>
<proteinExistence type="predicted"/>